<dbReference type="eggNOG" id="COG1762">
    <property type="taxonomic scope" value="Bacteria"/>
</dbReference>
<evidence type="ECO:0000256" key="3">
    <source>
        <dbReference type="ARBA" id="ARBA00023015"/>
    </source>
</evidence>
<dbReference type="Gene3D" id="1.10.1790.10">
    <property type="entry name" value="PRD domain"/>
    <property type="match status" value="1"/>
</dbReference>
<dbReference type="PROSITE" id="PS51099">
    <property type="entry name" value="PTS_EIIB_TYPE_2"/>
    <property type="match status" value="1"/>
</dbReference>
<dbReference type="GO" id="GO:0006355">
    <property type="term" value="P:regulation of DNA-templated transcription"/>
    <property type="evidence" value="ECO:0007669"/>
    <property type="project" value="InterPro"/>
</dbReference>
<dbReference type="GO" id="GO:0009401">
    <property type="term" value="P:phosphoenolpyruvate-dependent sugar phosphotransferase system"/>
    <property type="evidence" value="ECO:0007669"/>
    <property type="project" value="InterPro"/>
</dbReference>
<keyword evidence="3" id="KW-0805">Transcription regulation</keyword>
<keyword evidence="2" id="KW-0677">Repeat</keyword>
<dbReference type="STRING" id="638301.HMPREF0444_0716"/>
<dbReference type="InterPro" id="IPR013196">
    <property type="entry name" value="HTH_11"/>
</dbReference>
<dbReference type="CDD" id="cd00211">
    <property type="entry name" value="PTS_IIA_fru"/>
    <property type="match status" value="1"/>
</dbReference>
<dbReference type="AlphaFoldDB" id="C8NFM1"/>
<dbReference type="InterPro" id="IPR016152">
    <property type="entry name" value="PTrfase/Anion_transptr"/>
</dbReference>
<proteinExistence type="predicted"/>
<gene>
    <name evidence="9" type="ORF">HMPREF0444_0716</name>
</gene>
<keyword evidence="1" id="KW-0808">Transferase</keyword>
<dbReference type="Pfam" id="PF00874">
    <property type="entry name" value="PRD"/>
    <property type="match status" value="1"/>
</dbReference>
<dbReference type="SUPFAM" id="SSF52794">
    <property type="entry name" value="PTS system IIB component-like"/>
    <property type="match status" value="1"/>
</dbReference>
<evidence type="ECO:0000256" key="4">
    <source>
        <dbReference type="ARBA" id="ARBA00023159"/>
    </source>
</evidence>
<dbReference type="GO" id="GO:0008982">
    <property type="term" value="F:protein-N(PI)-phosphohistidine-sugar phosphotransferase activity"/>
    <property type="evidence" value="ECO:0007669"/>
    <property type="project" value="InterPro"/>
</dbReference>
<dbReference type="SUPFAM" id="SSF55804">
    <property type="entry name" value="Phoshotransferase/anion transport protein"/>
    <property type="match status" value="1"/>
</dbReference>
<evidence type="ECO:0000313" key="9">
    <source>
        <dbReference type="EMBL" id="EEW37357.1"/>
    </source>
</evidence>
<accession>C8NFM1</accession>
<dbReference type="eggNOG" id="COG3711">
    <property type="taxonomic scope" value="Bacteria"/>
</dbReference>
<dbReference type="InterPro" id="IPR007737">
    <property type="entry name" value="Mga_HTH"/>
</dbReference>
<dbReference type="Gene3D" id="3.40.930.10">
    <property type="entry name" value="Mannitol-specific EII, Chain A"/>
    <property type="match status" value="1"/>
</dbReference>
<dbReference type="SUPFAM" id="SSF46785">
    <property type="entry name" value="Winged helix' DNA-binding domain"/>
    <property type="match status" value="1"/>
</dbReference>
<feature type="domain" description="PTS EIIA type-2" evidence="6">
    <location>
        <begin position="485"/>
        <end position="624"/>
    </location>
</feature>
<protein>
    <submittedName>
        <fullName evidence="9">PRD domain protein</fullName>
    </submittedName>
</protein>
<keyword evidence="5" id="KW-0804">Transcription</keyword>
<dbReference type="InterPro" id="IPR013011">
    <property type="entry name" value="PTS_EIIB_2"/>
</dbReference>
<evidence type="ECO:0000256" key="1">
    <source>
        <dbReference type="ARBA" id="ARBA00022679"/>
    </source>
</evidence>
<dbReference type="PROSITE" id="PS51094">
    <property type="entry name" value="PTS_EIIA_TYPE_2"/>
    <property type="match status" value="1"/>
</dbReference>
<dbReference type="SUPFAM" id="SSF63520">
    <property type="entry name" value="PTS-regulatory domain, PRD"/>
    <property type="match status" value="1"/>
</dbReference>
<dbReference type="PANTHER" id="PTHR30185">
    <property type="entry name" value="CRYPTIC BETA-GLUCOSIDE BGL OPERON ANTITERMINATOR"/>
    <property type="match status" value="1"/>
</dbReference>
<dbReference type="InterPro" id="IPR050661">
    <property type="entry name" value="BglG_antiterminators"/>
</dbReference>
<organism evidence="9 10">
    <name type="scientific">Granulicatella adiacens ATCC 49175</name>
    <dbReference type="NCBI Taxonomy" id="638301"/>
    <lineage>
        <taxon>Bacteria</taxon>
        <taxon>Bacillati</taxon>
        <taxon>Bacillota</taxon>
        <taxon>Bacilli</taxon>
        <taxon>Lactobacillales</taxon>
        <taxon>Carnobacteriaceae</taxon>
        <taxon>Granulicatella</taxon>
    </lineage>
</organism>
<comment type="caution">
    <text evidence="9">The sequence shown here is derived from an EMBL/GenBank/DDBJ whole genome shotgun (WGS) entry which is preliminary data.</text>
</comment>
<evidence type="ECO:0000259" key="6">
    <source>
        <dbReference type="PROSITE" id="PS51094"/>
    </source>
</evidence>
<evidence type="ECO:0000256" key="2">
    <source>
        <dbReference type="ARBA" id="ARBA00022737"/>
    </source>
</evidence>
<evidence type="ECO:0000259" key="8">
    <source>
        <dbReference type="PROSITE" id="PS51372"/>
    </source>
</evidence>
<sequence>MLSKRQSRILSLLEESKRYLTAEEIAQSTGVSKRTVHSELKSMEEDLNSIEKILIRKRGIGIAIENKKNLESKTFELNSDKSRLQVIMENLLFGEKIISYNRLSELLFVSKSSISKELEKVQKILGGIDLKSSAKGSYLNGDESQLREAYIRFNHWLFTQCTSNNTYSDWLGKLEEYYSENVVAACKDVLISYLKNNWDFVSEVYVQSLLSSLIVQTYRMYCGEFVKCKPSGIESEEAVNRILNEVSDRLNIDFNEIEKEYFAGKLISFRFEPAASKVIEQQLVHQIVLDMCSVLKLTINNDCGIKAMLENHMFSMLYRLRNHQKIENPFVDQIKEEYGVVFQTIWIVLQKYESLLSVQFNDEEIAYLTIYFQTFIEENRTIKKLLVVCQLGVATSELIIRKLINYLPATTKVERVSKQQFERMKDLEEYSLILTTITLDRAKHNTIKVSPYLTKNELQMIREVLDENESSHQNVQKGISNRYGGIFNQEIDCVKKEWTSKVEIIEAASNVLFKEGFVSEKFKDGILIRENLGGTDLPIGIAIPHGKPQDVYKTTILPVTLKRKIKWDEFYVDIVFFICICEEDRMKTKKIIQNIYSIMEDKELLRRIRNCKSMEEFFITFEKEGDLL</sequence>
<dbReference type="InterPro" id="IPR036388">
    <property type="entry name" value="WH-like_DNA-bd_sf"/>
</dbReference>
<dbReference type="InterPro" id="IPR011608">
    <property type="entry name" value="PRD"/>
</dbReference>
<reference evidence="9 10" key="1">
    <citation type="submission" date="2009-08" db="EMBL/GenBank/DDBJ databases">
        <authorList>
            <person name="Muzny D."/>
            <person name="Qin X."/>
            <person name="Deng J."/>
            <person name="Jiang H."/>
            <person name="Liu Y."/>
            <person name="Qu J."/>
            <person name="Song X.-Z."/>
            <person name="Zhang L."/>
            <person name="Thornton R."/>
            <person name="Coyle M."/>
            <person name="Francisco L."/>
            <person name="Jackson L."/>
            <person name="Javaid M."/>
            <person name="Korchina V."/>
            <person name="Kovar C."/>
            <person name="Mata R."/>
            <person name="Mathew T."/>
            <person name="Ngo R."/>
            <person name="Nguyen L."/>
            <person name="Nguyen N."/>
            <person name="Okwuonu G."/>
            <person name="Ongeri F."/>
            <person name="Pham C."/>
            <person name="Simmons D."/>
            <person name="Wilczek-Boney K."/>
            <person name="Hale W."/>
            <person name="Jakkamsetti A."/>
            <person name="Pham P."/>
            <person name="Ruth R."/>
            <person name="San Lucas F."/>
            <person name="Warren J."/>
            <person name="Zhang J."/>
            <person name="Zhao Z."/>
            <person name="Zhou C."/>
            <person name="Zhu D."/>
            <person name="Lee S."/>
            <person name="Bess C."/>
            <person name="Blankenburg K."/>
            <person name="Forbes L."/>
            <person name="Fu Q."/>
            <person name="Gubbala S."/>
            <person name="Hirani K."/>
            <person name="Jayaseelan J.C."/>
            <person name="Lara F."/>
            <person name="Munidasa M."/>
            <person name="Palculict T."/>
            <person name="Patil S."/>
            <person name="Pu L.-L."/>
            <person name="Saada N."/>
            <person name="Tang L."/>
            <person name="Weissenberger G."/>
            <person name="Zhu Y."/>
            <person name="Hemphill L."/>
            <person name="Shang Y."/>
            <person name="Youmans B."/>
            <person name="Ayvaz T."/>
            <person name="Ross M."/>
            <person name="Santibanez J."/>
            <person name="Aqrawi P."/>
            <person name="Gross S."/>
            <person name="Joshi V."/>
            <person name="Fowler G."/>
            <person name="Nazareth L."/>
            <person name="Reid J."/>
            <person name="Worley K."/>
            <person name="Petrosino J."/>
            <person name="Highlander S."/>
            <person name="Gibbs R."/>
        </authorList>
    </citation>
    <scope>NUCLEOTIDE SEQUENCE [LARGE SCALE GENOMIC DNA]</scope>
    <source>
        <strain evidence="9 10">ATCC 49175</strain>
    </source>
</reference>
<evidence type="ECO:0000256" key="5">
    <source>
        <dbReference type="ARBA" id="ARBA00023163"/>
    </source>
</evidence>
<dbReference type="InterPro" id="IPR036095">
    <property type="entry name" value="PTS_EIIB-like_sf"/>
</dbReference>
<evidence type="ECO:0000313" key="10">
    <source>
        <dbReference type="Proteomes" id="UP000005926"/>
    </source>
</evidence>
<dbReference type="Gene3D" id="3.40.50.2300">
    <property type="match status" value="1"/>
</dbReference>
<dbReference type="RefSeq" id="WP_005606614.1">
    <property type="nucleotide sequence ID" value="NZ_CP102283.1"/>
</dbReference>
<name>C8NFM1_9LACT</name>
<feature type="domain" description="PRD" evidence="8">
    <location>
        <begin position="275"/>
        <end position="382"/>
    </location>
</feature>
<dbReference type="Pfam" id="PF00359">
    <property type="entry name" value="PTS_EIIA_2"/>
    <property type="match status" value="1"/>
</dbReference>
<feature type="domain" description="PTS EIIB type-2" evidence="7">
    <location>
        <begin position="383"/>
        <end position="473"/>
    </location>
</feature>
<dbReference type="EMBL" id="ACKZ01000016">
    <property type="protein sequence ID" value="EEW37357.1"/>
    <property type="molecule type" value="Genomic_DNA"/>
</dbReference>
<evidence type="ECO:0000259" key="7">
    <source>
        <dbReference type="PROSITE" id="PS51099"/>
    </source>
</evidence>
<dbReference type="InterPro" id="IPR036390">
    <property type="entry name" value="WH_DNA-bd_sf"/>
</dbReference>
<dbReference type="CDD" id="cd05568">
    <property type="entry name" value="PTS_IIB_bgl_like"/>
    <property type="match status" value="1"/>
</dbReference>
<dbReference type="Proteomes" id="UP000005926">
    <property type="component" value="Unassembled WGS sequence"/>
</dbReference>
<dbReference type="Pfam" id="PF05043">
    <property type="entry name" value="Mga"/>
    <property type="match status" value="1"/>
</dbReference>
<dbReference type="InterPro" id="IPR002178">
    <property type="entry name" value="PTS_EIIA_type-2_dom"/>
</dbReference>
<keyword evidence="10" id="KW-1185">Reference proteome</keyword>
<keyword evidence="4" id="KW-0010">Activator</keyword>
<dbReference type="Pfam" id="PF08279">
    <property type="entry name" value="HTH_11"/>
    <property type="match status" value="1"/>
</dbReference>
<dbReference type="Gene3D" id="1.10.10.10">
    <property type="entry name" value="Winged helix-like DNA-binding domain superfamily/Winged helix DNA-binding domain"/>
    <property type="match status" value="1"/>
</dbReference>
<dbReference type="PROSITE" id="PS51372">
    <property type="entry name" value="PRD_2"/>
    <property type="match status" value="1"/>
</dbReference>
<dbReference type="HOGENOM" id="CLU_013442_3_1_9"/>
<dbReference type="PANTHER" id="PTHR30185:SF18">
    <property type="entry name" value="TRANSCRIPTIONAL REGULATOR MTLR"/>
    <property type="match status" value="1"/>
</dbReference>
<dbReference type="InterPro" id="IPR036634">
    <property type="entry name" value="PRD_sf"/>
</dbReference>
<dbReference type="GeneID" id="78412944"/>